<evidence type="ECO:0000313" key="2">
    <source>
        <dbReference type="EMBL" id="PTQ76752.1"/>
    </source>
</evidence>
<feature type="non-terminal residue" evidence="5">
    <location>
        <position position="1"/>
    </location>
</feature>
<dbReference type="EMBL" id="QAOK01000078">
    <property type="protein sequence ID" value="PTQ76166.1"/>
    <property type="molecule type" value="Genomic_DNA"/>
</dbReference>
<evidence type="ECO:0000313" key="4">
    <source>
        <dbReference type="EMBL" id="PTQ78009.1"/>
    </source>
</evidence>
<dbReference type="EMBL" id="QAOK01000063">
    <property type="protein sequence ID" value="PTQ76752.1"/>
    <property type="molecule type" value="Genomic_DNA"/>
</dbReference>
<dbReference type="EMBL" id="QAOK01000013">
    <property type="protein sequence ID" value="PTQ80808.1"/>
    <property type="molecule type" value="Genomic_DNA"/>
</dbReference>
<organism evidence="5 6">
    <name type="scientific">Nitrosospira multiformis</name>
    <dbReference type="NCBI Taxonomy" id="1231"/>
    <lineage>
        <taxon>Bacteria</taxon>
        <taxon>Pseudomonadati</taxon>
        <taxon>Pseudomonadota</taxon>
        <taxon>Betaproteobacteria</taxon>
        <taxon>Nitrosomonadales</taxon>
        <taxon>Nitrosomonadaceae</taxon>
        <taxon>Nitrosospira</taxon>
    </lineage>
</organism>
<evidence type="ECO:0000313" key="1">
    <source>
        <dbReference type="EMBL" id="PTQ76166.1"/>
    </source>
</evidence>
<gene>
    <name evidence="5" type="ORF">C8R21_1131</name>
    <name evidence="4" type="ORF">C8R21_1467</name>
    <name evidence="3" type="ORF">C8R21_1599</name>
    <name evidence="2" type="ORF">C8R21_1634</name>
    <name evidence="1" type="ORF">C8R21_1781</name>
</gene>
<dbReference type="AlphaFoldDB" id="A0A2T5IAG1"/>
<reference evidence="5 6" key="1">
    <citation type="submission" date="2018-04" db="EMBL/GenBank/DDBJ databases">
        <title>Active sludge and wastewater microbial communities from Klosterneuburg, Austria.</title>
        <authorList>
            <person name="Wagner M."/>
        </authorList>
    </citation>
    <scope>NUCLEOTIDE SEQUENCE [LARGE SCALE GENOMIC DNA]</scope>
    <source>
        <strain evidence="5 6">Nl12</strain>
    </source>
</reference>
<name>A0A2T5IAG1_9PROT</name>
<accession>A0A2T5IAG1</accession>
<protein>
    <submittedName>
        <fullName evidence="5">Uncharacterized protein</fullName>
    </submittedName>
</protein>
<evidence type="ECO:0000313" key="5">
    <source>
        <dbReference type="EMBL" id="PTQ80808.1"/>
    </source>
</evidence>
<dbReference type="EMBL" id="QAOK01000059">
    <property type="protein sequence ID" value="PTQ76948.1"/>
    <property type="molecule type" value="Genomic_DNA"/>
</dbReference>
<proteinExistence type="predicted"/>
<evidence type="ECO:0000313" key="6">
    <source>
        <dbReference type="Proteomes" id="UP000244152"/>
    </source>
</evidence>
<dbReference type="Proteomes" id="UP000244152">
    <property type="component" value="Unassembled WGS sequence"/>
</dbReference>
<sequence length="27" mass="3183">RFFFMANSPPFKVKFAEKLTFCLVLNS</sequence>
<comment type="caution">
    <text evidence="5">The sequence shown here is derived from an EMBL/GenBank/DDBJ whole genome shotgun (WGS) entry which is preliminary data.</text>
</comment>
<dbReference type="EMBL" id="QAOK01000046">
    <property type="protein sequence ID" value="PTQ78009.1"/>
    <property type="molecule type" value="Genomic_DNA"/>
</dbReference>
<evidence type="ECO:0000313" key="3">
    <source>
        <dbReference type="EMBL" id="PTQ76948.1"/>
    </source>
</evidence>